<accession>A0A2T7GCC8</accession>
<dbReference type="Gene3D" id="2.60.120.10">
    <property type="entry name" value="Jelly Rolls"/>
    <property type="match status" value="1"/>
</dbReference>
<dbReference type="InterPro" id="IPR008579">
    <property type="entry name" value="UGlyAH_Cupin_dom"/>
</dbReference>
<dbReference type="InterPro" id="IPR014710">
    <property type="entry name" value="RmlC-like_jellyroll"/>
</dbReference>
<keyword evidence="3" id="KW-1185">Reference proteome</keyword>
<dbReference type="CDD" id="cd02227">
    <property type="entry name" value="cupin_TM1112-like"/>
    <property type="match status" value="1"/>
</dbReference>
<evidence type="ECO:0000313" key="3">
    <source>
        <dbReference type="Proteomes" id="UP000244446"/>
    </source>
</evidence>
<dbReference type="SUPFAM" id="SSF51182">
    <property type="entry name" value="RmlC-like cupins"/>
    <property type="match status" value="1"/>
</dbReference>
<comment type="caution">
    <text evidence="2">The sequence shown here is derived from an EMBL/GenBank/DDBJ whole genome shotgun (WGS) entry which is preliminary data.</text>
</comment>
<protein>
    <submittedName>
        <fullName evidence="2">Cupin</fullName>
    </submittedName>
</protein>
<dbReference type="InterPro" id="IPR011051">
    <property type="entry name" value="RmlC_Cupin_sf"/>
</dbReference>
<evidence type="ECO:0000259" key="1">
    <source>
        <dbReference type="Pfam" id="PF05899"/>
    </source>
</evidence>
<evidence type="ECO:0000313" key="2">
    <source>
        <dbReference type="EMBL" id="PVA12072.1"/>
    </source>
</evidence>
<dbReference type="AlphaFoldDB" id="A0A2T7GCC8"/>
<dbReference type="OrthoDB" id="9799053at2"/>
<gene>
    <name evidence="2" type="ORF">DC366_02055</name>
</gene>
<feature type="domain" description="(S)-ureidoglycine aminohydrolase cupin" evidence="1">
    <location>
        <begin position="39"/>
        <end position="112"/>
    </location>
</feature>
<dbReference type="EMBL" id="QCYH01000001">
    <property type="protein sequence ID" value="PVA12072.1"/>
    <property type="molecule type" value="Genomic_DNA"/>
</dbReference>
<proteinExistence type="predicted"/>
<dbReference type="PANTHER" id="PTHR40943:SF1">
    <property type="entry name" value="CYTOPLASMIC PROTEIN"/>
    <property type="match status" value="1"/>
</dbReference>
<reference evidence="2 3" key="1">
    <citation type="submission" date="2018-04" db="EMBL/GenBank/DDBJ databases">
        <title>Pelagivirga bohaiensis gen. nov., sp. nov., a bacterium isolated from the Bohai Sea.</title>
        <authorList>
            <person name="Ji X."/>
        </authorList>
    </citation>
    <scope>NUCLEOTIDE SEQUENCE [LARGE SCALE GENOMIC DNA]</scope>
    <source>
        <strain evidence="2 3">BH-SD19</strain>
    </source>
</reference>
<dbReference type="PANTHER" id="PTHR40943">
    <property type="entry name" value="CYTOPLASMIC PROTEIN-RELATED"/>
    <property type="match status" value="1"/>
</dbReference>
<dbReference type="Pfam" id="PF05899">
    <property type="entry name" value="Cupin_3"/>
    <property type="match status" value="1"/>
</dbReference>
<dbReference type="RefSeq" id="WP_108690818.1">
    <property type="nucleotide sequence ID" value="NZ_QCYH01000001.1"/>
</dbReference>
<sequence length="116" mass="12690">MIDLSVFSELAGMDLGAMADKPTALQPGQTEASTNLWASPDGRLNIGVWECTPGRFTADRADNAEFCYILAGKAVMTQNDGTKRELVPGDALMLPQGWKGEWEIAEHVRKIYVIYG</sequence>
<name>A0A2T7GCC8_9RHOB</name>
<organism evidence="2 3">
    <name type="scientific">Pelagivirga sediminicola</name>
    <dbReference type="NCBI Taxonomy" id="2170575"/>
    <lineage>
        <taxon>Bacteria</taxon>
        <taxon>Pseudomonadati</taxon>
        <taxon>Pseudomonadota</taxon>
        <taxon>Alphaproteobacteria</taxon>
        <taxon>Rhodobacterales</taxon>
        <taxon>Paracoccaceae</taxon>
        <taxon>Pelagivirga</taxon>
    </lineage>
</organism>
<dbReference type="Proteomes" id="UP000244446">
    <property type="component" value="Unassembled WGS sequence"/>
</dbReference>